<feature type="compositionally biased region" description="Polar residues" evidence="1">
    <location>
        <begin position="418"/>
        <end position="438"/>
    </location>
</feature>
<feature type="region of interest" description="Disordered" evidence="1">
    <location>
        <begin position="1"/>
        <end position="44"/>
    </location>
</feature>
<protein>
    <submittedName>
        <fullName evidence="2">Uncharacterized protein</fullName>
    </submittedName>
</protein>
<feature type="compositionally biased region" description="Low complexity" evidence="1">
    <location>
        <begin position="483"/>
        <end position="504"/>
    </location>
</feature>
<feature type="region of interest" description="Disordered" evidence="1">
    <location>
        <begin position="385"/>
        <end position="619"/>
    </location>
</feature>
<feature type="compositionally biased region" description="Polar residues" evidence="1">
    <location>
        <begin position="264"/>
        <end position="280"/>
    </location>
</feature>
<feature type="compositionally biased region" description="Pro residues" evidence="1">
    <location>
        <begin position="557"/>
        <end position="570"/>
    </location>
</feature>
<evidence type="ECO:0000313" key="3">
    <source>
        <dbReference type="Proteomes" id="UP000827549"/>
    </source>
</evidence>
<feature type="compositionally biased region" description="Polar residues" evidence="1">
    <location>
        <begin position="797"/>
        <end position="810"/>
    </location>
</feature>
<reference evidence="2" key="1">
    <citation type="submission" date="2023-10" db="EMBL/GenBank/DDBJ databases">
        <authorList>
            <person name="Noh H."/>
        </authorList>
    </citation>
    <scope>NUCLEOTIDE SEQUENCE</scope>
    <source>
        <strain evidence="2">DUCC4014</strain>
    </source>
</reference>
<feature type="region of interest" description="Disordered" evidence="1">
    <location>
        <begin position="263"/>
        <end position="331"/>
    </location>
</feature>
<feature type="compositionally biased region" description="Basic and acidic residues" evidence="1">
    <location>
        <begin position="164"/>
        <end position="179"/>
    </location>
</feature>
<feature type="compositionally biased region" description="Low complexity" evidence="1">
    <location>
        <begin position="697"/>
        <end position="719"/>
    </location>
</feature>
<accession>A0AAF1BRS1</accession>
<feature type="compositionally biased region" description="Low complexity" evidence="1">
    <location>
        <begin position="1064"/>
        <end position="1076"/>
    </location>
</feature>
<dbReference type="RefSeq" id="XP_062632215.1">
    <property type="nucleotide sequence ID" value="XM_062776231.1"/>
</dbReference>
<dbReference type="Proteomes" id="UP000827549">
    <property type="component" value="Chromosome 7"/>
</dbReference>
<feature type="compositionally biased region" description="Polar residues" evidence="1">
    <location>
        <begin position="1"/>
        <end position="13"/>
    </location>
</feature>
<feature type="compositionally biased region" description="Low complexity" evidence="1">
    <location>
        <begin position="811"/>
        <end position="830"/>
    </location>
</feature>
<dbReference type="EMBL" id="CP086720">
    <property type="protein sequence ID" value="WOO86189.1"/>
    <property type="molecule type" value="Genomic_DNA"/>
</dbReference>
<dbReference type="AlphaFoldDB" id="A0AAF1BRS1"/>
<feature type="compositionally biased region" description="Basic and acidic residues" evidence="1">
    <location>
        <begin position="962"/>
        <end position="973"/>
    </location>
</feature>
<feature type="compositionally biased region" description="Polar residues" evidence="1">
    <location>
        <begin position="505"/>
        <end position="518"/>
    </location>
</feature>
<feature type="compositionally biased region" description="Basic residues" evidence="1">
    <location>
        <begin position="974"/>
        <end position="983"/>
    </location>
</feature>
<evidence type="ECO:0000256" key="1">
    <source>
        <dbReference type="SAM" id="MobiDB-lite"/>
    </source>
</evidence>
<feature type="region of interest" description="Disordered" evidence="1">
    <location>
        <begin position="648"/>
        <end position="915"/>
    </location>
</feature>
<dbReference type="GeneID" id="87812836"/>
<organism evidence="2 3">
    <name type="scientific">Vanrija pseudolonga</name>
    <dbReference type="NCBI Taxonomy" id="143232"/>
    <lineage>
        <taxon>Eukaryota</taxon>
        <taxon>Fungi</taxon>
        <taxon>Dikarya</taxon>
        <taxon>Basidiomycota</taxon>
        <taxon>Agaricomycotina</taxon>
        <taxon>Tremellomycetes</taxon>
        <taxon>Trichosporonales</taxon>
        <taxon>Trichosporonaceae</taxon>
        <taxon>Vanrija</taxon>
    </lineage>
</organism>
<keyword evidence="3" id="KW-1185">Reference proteome</keyword>
<gene>
    <name evidence="2" type="ORF">LOC62_07G009675</name>
</gene>
<feature type="compositionally biased region" description="Acidic residues" evidence="1">
    <location>
        <begin position="197"/>
        <end position="211"/>
    </location>
</feature>
<name>A0AAF1BRS1_9TREE</name>
<feature type="region of interest" description="Disordered" evidence="1">
    <location>
        <begin position="164"/>
        <end position="231"/>
    </location>
</feature>
<feature type="compositionally biased region" description="Basic and acidic residues" evidence="1">
    <location>
        <begin position="523"/>
        <end position="535"/>
    </location>
</feature>
<feature type="compositionally biased region" description="Low complexity" evidence="1">
    <location>
        <begin position="441"/>
        <end position="452"/>
    </location>
</feature>
<feature type="compositionally biased region" description="Low complexity" evidence="1">
    <location>
        <begin position="891"/>
        <end position="902"/>
    </location>
</feature>
<feature type="region of interest" description="Disordered" evidence="1">
    <location>
        <begin position="945"/>
        <end position="1099"/>
    </location>
</feature>
<proteinExistence type="predicted"/>
<evidence type="ECO:0000313" key="2">
    <source>
        <dbReference type="EMBL" id="WOO86189.1"/>
    </source>
</evidence>
<sequence>MSSSTPTRGSQHRPSPGPSKPSLAEPPFSPLPGDDTMISADADALDFSSSDDEAGVFFGAHLPVERKIIAALSRSVPSVPAVESARSAPRRSSLAARVKKRDSREFVRRKTLMPGTEPLAGEKVWEGGFFEKPSEDVDEANLAGPSQSTPRDDVEVTTVLESMRIDENDRSIDSDHGAFVEDEETDKENTVIPEPEYSSEEEEEEDFDQPTDDLTVTLGFPKGGHDDDDFSMHLDMGGLSMLDIDDPEVGHIERASDADCDIFFSSTDSGSLNSSMTTDSEGVKDSLSSSGASDSAADPFVDSSTLPPTLDSLPHAVESADESDANVADISYASDMDSPVGRGPVVIPVFAVPSPTKTTPMRGLKPQEFDNEIALPATATETVGVSLPSLDSPQSRNPFTQATPLRPVAVPAPASVRLSESTPASQRPMVSSVQSQKLNRVLKSSSVLGSSSTENPKKTAKEEAEATARSKALRTQLEAAFTSKVSSAPSVSSLGASSKAVSASTSRPPSRMADSTRTSKPKSRSDVPPVRKEPTRPILSAPKRLVDGRPVQRPAPATKPAPSKPGPPAIPSYRASTASSISSAKPGIPRPVAKRPMAPPVQPSRPLGATKLTRPVERSKLPDAEVATVVPLKRPVPLHAALSRSLVAVGGGGPSRPMPSRLVRESPAASAATRLVRESPASRPMFSTGGLSGFTGGPSTASFPAAPQPAFQSALSQPAFRSPIRPATAQAKRPFGDGPSRVGATPTPQRMLSTVPEESKPVDNDGSEAVEVVSQPESQTQGAARQEGTEQPGDDAATSQPLSSESSQNGTTLSASPPTSTSSEAVSAELPSEPAARPAESGKQEETRQPSVEAKASSPPPPPTNSESEPPETTDPPADEPGRRSRRVPRPRTVPVVAIAAPKPRPPPAVVPSIAPGMSEKELKAATTRNTMRNQVYYCSIDRQIVRVPGPRPPSPGAKIRTAAEREEADRKIRREQRARRRNRGDDESSEEEGTPLVERVPHQPRAPGDEEDYTTPARPRKRLRVSDDEAEDTSSASSGDSRQVRWDKGLTVIRGALGEFGGPSKSASTTPKPSSLKQAAQIPLDPHGNWAERHRHVDRTKPTKVVVTAVFYDGEEPVTLPSAGTRSKKK</sequence>
<feature type="compositionally biased region" description="Low complexity" evidence="1">
    <location>
        <begin position="285"/>
        <end position="298"/>
    </location>
</feature>
<feature type="compositionally biased region" description="Low complexity" evidence="1">
    <location>
        <begin position="571"/>
        <end position="584"/>
    </location>
</feature>
<feature type="compositionally biased region" description="Basic and acidic residues" evidence="1">
    <location>
        <begin position="455"/>
        <end position="468"/>
    </location>
</feature>
<feature type="compositionally biased region" description="Polar residues" evidence="1">
    <location>
        <begin position="385"/>
        <end position="403"/>
    </location>
</feature>